<dbReference type="RefSeq" id="WP_352888593.1">
    <property type="nucleotide sequence ID" value="NZ_JBEPIJ010000006.1"/>
</dbReference>
<accession>A0ABV2AAE1</accession>
<dbReference type="PANTHER" id="PTHR43464:SF19">
    <property type="entry name" value="UBIQUINONE BIOSYNTHESIS O-METHYLTRANSFERASE, MITOCHONDRIAL"/>
    <property type="match status" value="1"/>
</dbReference>
<evidence type="ECO:0000313" key="5">
    <source>
        <dbReference type="EMBL" id="MES0873761.1"/>
    </source>
</evidence>
<keyword evidence="2 5" id="KW-0808">Transferase</keyword>
<dbReference type="Proteomes" id="UP001465331">
    <property type="component" value="Unassembled WGS sequence"/>
</dbReference>
<gene>
    <name evidence="5" type="ORF">ABSH63_07075</name>
</gene>
<reference evidence="5 6" key="1">
    <citation type="submission" date="2024-06" db="EMBL/GenBank/DDBJ databases">
        <authorList>
            <person name="Li Z."/>
            <person name="Jiang Y."/>
        </authorList>
    </citation>
    <scope>NUCLEOTIDE SEQUENCE [LARGE SCALE GENOMIC DNA]</scope>
    <source>
        <strain evidence="5 6">HSW-8</strain>
    </source>
</reference>
<evidence type="ECO:0000313" key="6">
    <source>
        <dbReference type="Proteomes" id="UP001465331"/>
    </source>
</evidence>
<keyword evidence="1 5" id="KW-0489">Methyltransferase</keyword>
<name>A0ABV2AAE1_9GAMM</name>
<evidence type="ECO:0000259" key="4">
    <source>
        <dbReference type="Pfam" id="PF13649"/>
    </source>
</evidence>
<dbReference type="Gene3D" id="3.40.50.150">
    <property type="entry name" value="Vaccinia Virus protein VP39"/>
    <property type="match status" value="1"/>
</dbReference>
<dbReference type="InterPro" id="IPR041698">
    <property type="entry name" value="Methyltransf_25"/>
</dbReference>
<dbReference type="PANTHER" id="PTHR43464">
    <property type="entry name" value="METHYLTRANSFERASE"/>
    <property type="match status" value="1"/>
</dbReference>
<keyword evidence="6" id="KW-1185">Reference proteome</keyword>
<dbReference type="EMBL" id="JBEPIJ010000006">
    <property type="protein sequence ID" value="MES0873761.1"/>
    <property type="molecule type" value="Genomic_DNA"/>
</dbReference>
<organism evidence="5 6">
    <name type="scientific">Sinimarinibacterium thermocellulolyticum</name>
    <dbReference type="NCBI Taxonomy" id="3170016"/>
    <lineage>
        <taxon>Bacteria</taxon>
        <taxon>Pseudomonadati</taxon>
        <taxon>Pseudomonadota</taxon>
        <taxon>Gammaproteobacteria</taxon>
        <taxon>Nevskiales</taxon>
        <taxon>Nevskiaceae</taxon>
        <taxon>Sinimarinibacterium</taxon>
    </lineage>
</organism>
<comment type="caution">
    <text evidence="5">The sequence shown here is derived from an EMBL/GenBank/DDBJ whole genome shotgun (WGS) entry which is preliminary data.</text>
</comment>
<dbReference type="GO" id="GO:0008168">
    <property type="term" value="F:methyltransferase activity"/>
    <property type="evidence" value="ECO:0007669"/>
    <property type="project" value="UniProtKB-KW"/>
</dbReference>
<dbReference type="CDD" id="cd02440">
    <property type="entry name" value="AdoMet_MTases"/>
    <property type="match status" value="1"/>
</dbReference>
<dbReference type="GO" id="GO:0032259">
    <property type="term" value="P:methylation"/>
    <property type="evidence" value="ECO:0007669"/>
    <property type="project" value="UniProtKB-KW"/>
</dbReference>
<protein>
    <submittedName>
        <fullName evidence="5">Class I SAM-dependent methyltransferase</fullName>
        <ecNumber evidence="5">2.1.1.-</ecNumber>
    </submittedName>
</protein>
<sequence>MTGDHGQQYWNQLGALDPDIAVIDPADTKGLKSRYISDLRDEAFRIGLARHGVYRGDVLDFGCGTGSSSIPLLRHGHRVVGLDIANALLTHAKARHRHDSALWVQIDGRRLPLRDRAFDAAICYVVLSYVTDDATVIDLLRQLRNALRPQAPMLILEQVRSRRALVEQGRKIHRSVHEWTRLLEVAGFIDVSPRVLRHGRFPMIPLIRQGLIPKRFWPFIRRLEALTGKTCGVLPWDYAEVLFDARA</sequence>
<proteinExistence type="predicted"/>
<feature type="domain" description="Methyltransferase" evidence="4">
    <location>
        <begin position="58"/>
        <end position="149"/>
    </location>
</feature>
<evidence type="ECO:0000256" key="3">
    <source>
        <dbReference type="ARBA" id="ARBA00022691"/>
    </source>
</evidence>
<dbReference type="EC" id="2.1.1.-" evidence="5"/>
<evidence type="ECO:0000256" key="2">
    <source>
        <dbReference type="ARBA" id="ARBA00022679"/>
    </source>
</evidence>
<keyword evidence="3" id="KW-0949">S-adenosyl-L-methionine</keyword>
<evidence type="ECO:0000256" key="1">
    <source>
        <dbReference type="ARBA" id="ARBA00022603"/>
    </source>
</evidence>
<dbReference type="SUPFAM" id="SSF53335">
    <property type="entry name" value="S-adenosyl-L-methionine-dependent methyltransferases"/>
    <property type="match status" value="1"/>
</dbReference>
<dbReference type="Pfam" id="PF13649">
    <property type="entry name" value="Methyltransf_25"/>
    <property type="match status" value="1"/>
</dbReference>
<dbReference type="InterPro" id="IPR029063">
    <property type="entry name" value="SAM-dependent_MTases_sf"/>
</dbReference>